<reference evidence="3 4" key="1">
    <citation type="submission" date="2014-05" db="EMBL/GenBank/DDBJ databases">
        <title>Draft genome sequence of a rare smut relative, Tilletiaria anomala UBC 951.</title>
        <authorList>
            <consortium name="DOE Joint Genome Institute"/>
            <person name="Toome M."/>
            <person name="Kuo A."/>
            <person name="Henrissat B."/>
            <person name="Lipzen A."/>
            <person name="Tritt A."/>
            <person name="Yoshinaga Y."/>
            <person name="Zane M."/>
            <person name="Barry K."/>
            <person name="Grigoriev I.V."/>
            <person name="Spatafora J.W."/>
            <person name="Aimea M.C."/>
        </authorList>
    </citation>
    <scope>NUCLEOTIDE SEQUENCE [LARGE SCALE GENOMIC DNA]</scope>
    <source>
        <strain evidence="3 4">UBC 951</strain>
    </source>
</reference>
<dbReference type="SUPFAM" id="SSF81383">
    <property type="entry name" value="F-box domain"/>
    <property type="match status" value="1"/>
</dbReference>
<protein>
    <recommendedName>
        <fullName evidence="2">F-box domain-containing protein</fullName>
    </recommendedName>
</protein>
<comment type="caution">
    <text evidence="3">The sequence shown here is derived from an EMBL/GenBank/DDBJ whole genome shotgun (WGS) entry which is preliminary data.</text>
</comment>
<evidence type="ECO:0000259" key="2">
    <source>
        <dbReference type="PROSITE" id="PS50181"/>
    </source>
</evidence>
<accession>A0A066VU94</accession>
<dbReference type="CDD" id="cd09917">
    <property type="entry name" value="F-box_SF"/>
    <property type="match status" value="1"/>
</dbReference>
<proteinExistence type="predicted"/>
<dbReference type="Proteomes" id="UP000027361">
    <property type="component" value="Unassembled WGS sequence"/>
</dbReference>
<dbReference type="EMBL" id="JMSN01000043">
    <property type="protein sequence ID" value="KDN45297.1"/>
    <property type="molecule type" value="Genomic_DNA"/>
</dbReference>
<dbReference type="AlphaFoldDB" id="A0A066VU94"/>
<organism evidence="3 4">
    <name type="scientific">Tilletiaria anomala (strain ATCC 24038 / CBS 436.72 / UBC 951)</name>
    <dbReference type="NCBI Taxonomy" id="1037660"/>
    <lineage>
        <taxon>Eukaryota</taxon>
        <taxon>Fungi</taxon>
        <taxon>Dikarya</taxon>
        <taxon>Basidiomycota</taxon>
        <taxon>Ustilaginomycotina</taxon>
        <taxon>Exobasidiomycetes</taxon>
        <taxon>Georgefischeriales</taxon>
        <taxon>Tilletiariaceae</taxon>
        <taxon>Tilletiaria</taxon>
    </lineage>
</organism>
<dbReference type="Pfam" id="PF00646">
    <property type="entry name" value="F-box"/>
    <property type="match status" value="1"/>
</dbReference>
<evidence type="ECO:0000313" key="3">
    <source>
        <dbReference type="EMBL" id="KDN45297.1"/>
    </source>
</evidence>
<dbReference type="HOGENOM" id="CLU_723981_0_0_1"/>
<keyword evidence="4" id="KW-1185">Reference proteome</keyword>
<sequence>MMMLKALLALQNLSISSPRKRKAARLTDLPTTVITSIALKLNIVDLARLRLVCKNFDEDIQRSTILYLKARFPQHSGHCDVSSSWKSAWLALAQLQLGARDVDTIRTVDAKEKAISRQQLHHKRFEKSFPIGSKIFGPCATCNTVCCADCGRTTIQAEAHDWDASLSSLKKALKEHAIAKHVDRMLCDNCIVKPNYATLTAADAQSLYGIPRGILEEACLPDTIVVTHVEPREDTPLRWRQGERQGHGTAQGTRTDDHPRSHMADVVHVTSEYLHCEVAALASDLQGKKVPITLDCRESFIASRMRRSGYGEHTGHILPRPPPSCQTASSARPVPAATNGGGDGEQDEALAIAEALAFGTPDEGPWLLAGYDANAATDSSRL</sequence>
<dbReference type="PROSITE" id="PS50181">
    <property type="entry name" value="FBOX"/>
    <property type="match status" value="1"/>
</dbReference>
<dbReference type="GeneID" id="25266027"/>
<name>A0A066VU94_TILAU</name>
<dbReference type="InterPro" id="IPR001810">
    <property type="entry name" value="F-box_dom"/>
</dbReference>
<dbReference type="InParanoid" id="A0A066VU94"/>
<feature type="region of interest" description="Disordered" evidence="1">
    <location>
        <begin position="236"/>
        <end position="260"/>
    </location>
</feature>
<feature type="compositionally biased region" description="Basic and acidic residues" evidence="1">
    <location>
        <begin position="236"/>
        <end position="246"/>
    </location>
</feature>
<feature type="domain" description="F-box" evidence="2">
    <location>
        <begin position="23"/>
        <end position="70"/>
    </location>
</feature>
<gene>
    <name evidence="3" type="ORF">K437DRAFT_268474</name>
</gene>
<dbReference type="InterPro" id="IPR036047">
    <property type="entry name" value="F-box-like_dom_sf"/>
</dbReference>
<evidence type="ECO:0000313" key="4">
    <source>
        <dbReference type="Proteomes" id="UP000027361"/>
    </source>
</evidence>
<evidence type="ECO:0000256" key="1">
    <source>
        <dbReference type="SAM" id="MobiDB-lite"/>
    </source>
</evidence>
<dbReference type="RefSeq" id="XP_013243154.1">
    <property type="nucleotide sequence ID" value="XM_013387700.1"/>
</dbReference>
<feature type="region of interest" description="Disordered" evidence="1">
    <location>
        <begin position="313"/>
        <end position="348"/>
    </location>
</feature>